<keyword evidence="1" id="KW-0805">Transcription regulation</keyword>
<dbReference type="InterPro" id="IPR036390">
    <property type="entry name" value="WH_DNA-bd_sf"/>
</dbReference>
<dbReference type="InterPro" id="IPR011711">
    <property type="entry name" value="GntR_C"/>
</dbReference>
<dbReference type="Gene3D" id="1.10.10.10">
    <property type="entry name" value="Winged helix-like DNA-binding domain superfamily/Winged helix DNA-binding domain"/>
    <property type="match status" value="1"/>
</dbReference>
<gene>
    <name evidence="5" type="ORF">SAMN05444000_12233</name>
</gene>
<feature type="domain" description="HTH gntR-type" evidence="4">
    <location>
        <begin position="62"/>
        <end position="129"/>
    </location>
</feature>
<protein>
    <submittedName>
        <fullName evidence="5">Transcriptional regulator, GntR family</fullName>
    </submittedName>
</protein>
<dbReference type="InterPro" id="IPR036388">
    <property type="entry name" value="WH-like_DNA-bd_sf"/>
</dbReference>
<evidence type="ECO:0000259" key="4">
    <source>
        <dbReference type="PROSITE" id="PS50949"/>
    </source>
</evidence>
<dbReference type="EMBL" id="FQZQ01000022">
    <property type="protein sequence ID" value="SHK21008.1"/>
    <property type="molecule type" value="Genomic_DNA"/>
</dbReference>
<evidence type="ECO:0000256" key="2">
    <source>
        <dbReference type="ARBA" id="ARBA00023125"/>
    </source>
</evidence>
<dbReference type="CDD" id="cd07377">
    <property type="entry name" value="WHTH_GntR"/>
    <property type="match status" value="1"/>
</dbReference>
<reference evidence="6" key="1">
    <citation type="submission" date="2016-11" db="EMBL/GenBank/DDBJ databases">
        <authorList>
            <person name="Varghese N."/>
            <person name="Submissions S."/>
        </authorList>
    </citation>
    <scope>NUCLEOTIDE SEQUENCE [LARGE SCALE GENOMIC DNA]</scope>
    <source>
        <strain evidence="6">DSM 100564</strain>
    </source>
</reference>
<evidence type="ECO:0000313" key="5">
    <source>
        <dbReference type="EMBL" id="SHK21008.1"/>
    </source>
</evidence>
<dbReference type="Pfam" id="PF00392">
    <property type="entry name" value="GntR"/>
    <property type="match status" value="1"/>
</dbReference>
<name>A0A1M6QLF0_9RHOB</name>
<dbReference type="SUPFAM" id="SSF48008">
    <property type="entry name" value="GntR ligand-binding domain-like"/>
    <property type="match status" value="1"/>
</dbReference>
<dbReference type="STRING" id="1470563.SAMN05444000_12233"/>
<dbReference type="SMART" id="SM00895">
    <property type="entry name" value="FCD"/>
    <property type="match status" value="1"/>
</dbReference>
<keyword evidence="6" id="KW-1185">Reference proteome</keyword>
<keyword evidence="3" id="KW-0804">Transcription</keyword>
<dbReference type="AlphaFoldDB" id="A0A1M6QLF0"/>
<keyword evidence="2" id="KW-0238">DNA-binding</keyword>
<evidence type="ECO:0000313" key="6">
    <source>
        <dbReference type="Proteomes" id="UP000183982"/>
    </source>
</evidence>
<proteinExistence type="predicted"/>
<dbReference type="PANTHER" id="PTHR43537:SF39">
    <property type="entry name" value="HTH-TYPE TRANSCRIPTIONAL REGULATOR MCBR"/>
    <property type="match status" value="1"/>
</dbReference>
<dbReference type="InterPro" id="IPR000524">
    <property type="entry name" value="Tscrpt_reg_HTH_GntR"/>
</dbReference>
<dbReference type="SUPFAM" id="SSF46785">
    <property type="entry name" value="Winged helix' DNA-binding domain"/>
    <property type="match status" value="1"/>
</dbReference>
<dbReference type="Pfam" id="PF07729">
    <property type="entry name" value="FCD"/>
    <property type="match status" value="1"/>
</dbReference>
<dbReference type="GO" id="GO:0003677">
    <property type="term" value="F:DNA binding"/>
    <property type="evidence" value="ECO:0007669"/>
    <property type="project" value="UniProtKB-KW"/>
</dbReference>
<dbReference type="PANTHER" id="PTHR43537">
    <property type="entry name" value="TRANSCRIPTIONAL REGULATOR, GNTR FAMILY"/>
    <property type="match status" value="1"/>
</dbReference>
<dbReference type="PROSITE" id="PS50949">
    <property type="entry name" value="HTH_GNTR"/>
    <property type="match status" value="1"/>
</dbReference>
<dbReference type="Gene3D" id="1.20.120.530">
    <property type="entry name" value="GntR ligand-binding domain-like"/>
    <property type="match status" value="1"/>
</dbReference>
<dbReference type="SMART" id="SM00345">
    <property type="entry name" value="HTH_GNTR"/>
    <property type="match status" value="1"/>
</dbReference>
<sequence>MPERNFGVINLIKFWRYGNIGLHQARENVQLGTHNEARFAQMTSTARAEPGPTYADENIQRIPIHQQVYQQLRELILFGELTPGQPVTIQGLVSELGAGMTPVREAIRRLTSEGALEFQGNRRVCVPTPDASSIEELIVARRALEPELAARAARNATAQDIRILNEIDLRLDQAIAKGDVGTYLRENYAFHAKLYEMAKSPILTEIADGLWLRFGPSLRVVCGRMGTQNLPDQHKEMMDALRAGDAERTAKAIEDDVVQGMEQMRQAMEMR</sequence>
<evidence type="ECO:0000256" key="1">
    <source>
        <dbReference type="ARBA" id="ARBA00023015"/>
    </source>
</evidence>
<evidence type="ECO:0000256" key="3">
    <source>
        <dbReference type="ARBA" id="ARBA00023163"/>
    </source>
</evidence>
<dbReference type="Proteomes" id="UP000183982">
    <property type="component" value="Unassembled WGS sequence"/>
</dbReference>
<dbReference type="InterPro" id="IPR008920">
    <property type="entry name" value="TF_FadR/GntR_C"/>
</dbReference>
<organism evidence="5 6">
    <name type="scientific">Shimia gijangensis</name>
    <dbReference type="NCBI Taxonomy" id="1470563"/>
    <lineage>
        <taxon>Bacteria</taxon>
        <taxon>Pseudomonadati</taxon>
        <taxon>Pseudomonadota</taxon>
        <taxon>Alphaproteobacteria</taxon>
        <taxon>Rhodobacterales</taxon>
        <taxon>Roseobacteraceae</taxon>
    </lineage>
</organism>
<dbReference type="GO" id="GO:0003700">
    <property type="term" value="F:DNA-binding transcription factor activity"/>
    <property type="evidence" value="ECO:0007669"/>
    <property type="project" value="InterPro"/>
</dbReference>
<accession>A0A1M6QLF0</accession>